<feature type="domain" description="Beta-ketoacyl synthase-like N-terminal" evidence="1">
    <location>
        <begin position="41"/>
        <end position="250"/>
    </location>
</feature>
<dbReference type="Proteomes" id="UP000664405">
    <property type="component" value="Unassembled WGS sequence"/>
</dbReference>
<evidence type="ECO:0000313" key="2">
    <source>
        <dbReference type="EMBL" id="MBN8198280.1"/>
    </source>
</evidence>
<dbReference type="EMBL" id="JAEKJW010000003">
    <property type="protein sequence ID" value="MBN8198280.1"/>
    <property type="molecule type" value="Genomic_DNA"/>
</dbReference>
<dbReference type="Pfam" id="PF13723">
    <property type="entry name" value="Ketoacyl-synt_2"/>
    <property type="match status" value="1"/>
</dbReference>
<comment type="caution">
    <text evidence="2">The sequence shown here is derived from an EMBL/GenBank/DDBJ whole genome shotgun (WGS) entry which is preliminary data.</text>
</comment>
<dbReference type="AlphaFoldDB" id="A0A8I1SL27"/>
<proteinExistence type="predicted"/>
<accession>A0A8I1SL27</accession>
<evidence type="ECO:0000313" key="3">
    <source>
        <dbReference type="Proteomes" id="UP000664405"/>
    </source>
</evidence>
<organism evidence="2 3">
    <name type="scientific">Thalassospira povalilytica</name>
    <dbReference type="NCBI Taxonomy" id="732237"/>
    <lineage>
        <taxon>Bacteria</taxon>
        <taxon>Pseudomonadati</taxon>
        <taxon>Pseudomonadota</taxon>
        <taxon>Alphaproteobacteria</taxon>
        <taxon>Rhodospirillales</taxon>
        <taxon>Thalassospiraceae</taxon>
        <taxon>Thalassospira</taxon>
    </lineage>
</organism>
<reference evidence="2" key="1">
    <citation type="submission" date="2020-12" db="EMBL/GenBank/DDBJ databases">
        <title>Oil enriched cultivation method for isolating marine PHA-producing bacteria.</title>
        <authorList>
            <person name="Zheng W."/>
            <person name="Yu S."/>
            <person name="Huang Y."/>
        </authorList>
    </citation>
    <scope>NUCLEOTIDE SEQUENCE</scope>
    <source>
        <strain evidence="2">SY-2-3</strain>
    </source>
</reference>
<sequence>MTLLCACLPCWAFWENTDGQATLTTKRDGDTRITTEPSDPAQLARSIKPAWRRRLDLFGRAAAEVLSHTLQTTENPRIVFCSRHGNIDRTVKLLHQVATDDAVSPADFSMSVHNAFIGVASINWSITESHTAISAGDDSLIAALTETLAQLASDARPVILCFVDLPLPEIYNDQTAQSDQGMALAIRFDPQNGDRNSDHDGELYRFKCLTTGERSTLSPASAIDHGKALVDLLSSRQNDIRIAGKSSAWTITRHD</sequence>
<gene>
    <name evidence="2" type="ORF">JF547_17560</name>
</gene>
<dbReference type="RefSeq" id="WP_206928158.1">
    <property type="nucleotide sequence ID" value="NZ_JAEKJW010000003.1"/>
</dbReference>
<protein>
    <submittedName>
        <fullName evidence="2">Beta-ketoacyl synthase chain length factor</fullName>
    </submittedName>
</protein>
<evidence type="ECO:0000259" key="1">
    <source>
        <dbReference type="Pfam" id="PF13723"/>
    </source>
</evidence>
<dbReference type="InterPro" id="IPR014030">
    <property type="entry name" value="Ketoacyl_synth_N"/>
</dbReference>
<name>A0A8I1SL27_9PROT</name>